<dbReference type="Gene3D" id="3.30.1240.10">
    <property type="match status" value="1"/>
</dbReference>
<dbReference type="Pfam" id="PF08282">
    <property type="entry name" value="Hydrolase_3"/>
    <property type="match status" value="1"/>
</dbReference>
<protein>
    <submittedName>
        <fullName evidence="1">HAD family phosphatase</fullName>
    </submittedName>
</protein>
<dbReference type="NCBIfam" id="TIGR00099">
    <property type="entry name" value="Cof-subfamily"/>
    <property type="match status" value="1"/>
</dbReference>
<dbReference type="PANTHER" id="PTHR10000">
    <property type="entry name" value="PHOSPHOSERINE PHOSPHATASE"/>
    <property type="match status" value="1"/>
</dbReference>
<dbReference type="InterPro" id="IPR023214">
    <property type="entry name" value="HAD_sf"/>
</dbReference>
<evidence type="ECO:0000313" key="2">
    <source>
        <dbReference type="Proteomes" id="UP000634672"/>
    </source>
</evidence>
<sequence>MERIPVQLVVCDIDDTLIHKDDHLKEETIQVIQELKRRGIQFTLATGRMPYRAESYARDAELTIPYVANNGSILYDRGRMIWCRMLYAKIIQEITQRYMEMYPQFTVIFSFTDRECPLVRTEWIRKRLGKYKGYDETLGNTPEVWNQAVHKIYVLDDARSGIIGAFARELERCANEISFFQYGEFSIEIVAGGCSKASGLTRLLEFLSLPSDCVMAVGDHTNDIEVIKKAGIGVAVANANPQLKAVADYITEGERDQGVKEAVEKFVFGDRLGTDKIIYQAEIY</sequence>
<dbReference type="EMBL" id="JACOPB010000006">
    <property type="protein sequence ID" value="MBC5709392.1"/>
    <property type="molecule type" value="Genomic_DNA"/>
</dbReference>
<dbReference type="NCBIfam" id="TIGR01484">
    <property type="entry name" value="HAD-SF-IIB"/>
    <property type="match status" value="1"/>
</dbReference>
<evidence type="ECO:0000313" key="1">
    <source>
        <dbReference type="EMBL" id="MBC5709392.1"/>
    </source>
</evidence>
<accession>A0ABR7H8B5</accession>
<dbReference type="SFLD" id="SFLDS00003">
    <property type="entry name" value="Haloacid_Dehalogenase"/>
    <property type="match status" value="1"/>
</dbReference>
<comment type="caution">
    <text evidence="1">The sequence shown here is derived from an EMBL/GenBank/DDBJ whole genome shotgun (WGS) entry which is preliminary data.</text>
</comment>
<proteinExistence type="predicted"/>
<keyword evidence="2" id="KW-1185">Reference proteome</keyword>
<organism evidence="1 2">
    <name type="scientific">Hungatella hominis</name>
    <dbReference type="NCBI Taxonomy" id="2763050"/>
    <lineage>
        <taxon>Bacteria</taxon>
        <taxon>Bacillati</taxon>
        <taxon>Bacillota</taxon>
        <taxon>Clostridia</taxon>
        <taxon>Lachnospirales</taxon>
        <taxon>Lachnospiraceae</taxon>
        <taxon>Hungatella</taxon>
    </lineage>
</organism>
<gene>
    <name evidence="1" type="ORF">H8S75_15650</name>
</gene>
<dbReference type="InterPro" id="IPR000150">
    <property type="entry name" value="Cof"/>
</dbReference>
<dbReference type="Gene3D" id="3.40.50.1000">
    <property type="entry name" value="HAD superfamily/HAD-like"/>
    <property type="match status" value="1"/>
</dbReference>
<dbReference type="InterPro" id="IPR036412">
    <property type="entry name" value="HAD-like_sf"/>
</dbReference>
<dbReference type="RefSeq" id="WP_187022426.1">
    <property type="nucleotide sequence ID" value="NZ_JACOPB010000006.1"/>
</dbReference>
<dbReference type="Proteomes" id="UP000634672">
    <property type="component" value="Unassembled WGS sequence"/>
</dbReference>
<dbReference type="SUPFAM" id="SSF56784">
    <property type="entry name" value="HAD-like"/>
    <property type="match status" value="1"/>
</dbReference>
<dbReference type="PANTHER" id="PTHR10000:SF8">
    <property type="entry name" value="HAD SUPERFAMILY HYDROLASE-LIKE, TYPE 3"/>
    <property type="match status" value="1"/>
</dbReference>
<reference evidence="1 2" key="1">
    <citation type="submission" date="2020-08" db="EMBL/GenBank/DDBJ databases">
        <title>Genome public.</title>
        <authorList>
            <person name="Liu C."/>
            <person name="Sun Q."/>
        </authorList>
    </citation>
    <scope>NUCLEOTIDE SEQUENCE [LARGE SCALE GENOMIC DNA]</scope>
    <source>
        <strain evidence="1 2">NSJ-66</strain>
    </source>
</reference>
<dbReference type="SFLD" id="SFLDG01140">
    <property type="entry name" value="C2.B:_Phosphomannomutase_and_P"/>
    <property type="match status" value="1"/>
</dbReference>
<name>A0ABR7H8B5_9FIRM</name>
<dbReference type="InterPro" id="IPR006379">
    <property type="entry name" value="HAD-SF_hydro_IIB"/>
</dbReference>